<sequence length="205" mass="22639">MFTRAAQPVIPAGDGLVLRPWLRRDAPEVFAAFQDPAIRRWHVRTADSESEADEWVQSWAGAWSGGLDANWAVADSRSGRIVGRASLQYMVPSQGLAAVAYWVVPGVRGRGIAPRAVNALTDWAFQQAGFHRLELRHSVHNPQSCRVALKSGFRLEAVNRSAGFHEDGWHDMHLHARIVGDSADENALLAAAPTEPFRGIRKFRA</sequence>
<dbReference type="Gene3D" id="3.40.630.30">
    <property type="match status" value="1"/>
</dbReference>
<accession>A0ABS1M5I4</accession>
<dbReference type="SUPFAM" id="SSF55729">
    <property type="entry name" value="Acyl-CoA N-acyltransferases (Nat)"/>
    <property type="match status" value="1"/>
</dbReference>
<dbReference type="PROSITE" id="PS51186">
    <property type="entry name" value="GNAT"/>
    <property type="match status" value="1"/>
</dbReference>
<evidence type="ECO:0000313" key="2">
    <source>
        <dbReference type="EMBL" id="MBL1075836.1"/>
    </source>
</evidence>
<dbReference type="InterPro" id="IPR016181">
    <property type="entry name" value="Acyl_CoA_acyltransferase"/>
</dbReference>
<proteinExistence type="predicted"/>
<dbReference type="Pfam" id="PF13302">
    <property type="entry name" value="Acetyltransf_3"/>
    <property type="match status" value="1"/>
</dbReference>
<dbReference type="PANTHER" id="PTHR43441:SF10">
    <property type="entry name" value="ACETYLTRANSFERASE"/>
    <property type="match status" value="1"/>
</dbReference>
<name>A0ABS1M5I4_9NOCA</name>
<evidence type="ECO:0000313" key="3">
    <source>
        <dbReference type="Proteomes" id="UP000602198"/>
    </source>
</evidence>
<reference evidence="2 3" key="1">
    <citation type="submission" date="2021-01" db="EMBL/GenBank/DDBJ databases">
        <title>WGS of actinomycetes isolated from Thailand.</title>
        <authorList>
            <person name="Thawai C."/>
        </authorList>
    </citation>
    <scope>NUCLEOTIDE SEQUENCE [LARGE SCALE GENOMIC DNA]</scope>
    <source>
        <strain evidence="2 3">LPG 2</strain>
    </source>
</reference>
<feature type="domain" description="N-acetyltransferase" evidence="1">
    <location>
        <begin position="16"/>
        <end position="184"/>
    </location>
</feature>
<dbReference type="InterPro" id="IPR000182">
    <property type="entry name" value="GNAT_dom"/>
</dbReference>
<dbReference type="Proteomes" id="UP000602198">
    <property type="component" value="Unassembled WGS sequence"/>
</dbReference>
<organism evidence="2 3">
    <name type="scientific">Nocardia acididurans</name>
    <dbReference type="NCBI Taxonomy" id="2802282"/>
    <lineage>
        <taxon>Bacteria</taxon>
        <taxon>Bacillati</taxon>
        <taxon>Actinomycetota</taxon>
        <taxon>Actinomycetes</taxon>
        <taxon>Mycobacteriales</taxon>
        <taxon>Nocardiaceae</taxon>
        <taxon>Nocardia</taxon>
    </lineage>
</organism>
<dbReference type="InterPro" id="IPR051908">
    <property type="entry name" value="Ribosomal_N-acetyltransferase"/>
</dbReference>
<evidence type="ECO:0000259" key="1">
    <source>
        <dbReference type="PROSITE" id="PS51186"/>
    </source>
</evidence>
<comment type="caution">
    <text evidence="2">The sequence shown here is derived from an EMBL/GenBank/DDBJ whole genome shotgun (WGS) entry which is preliminary data.</text>
</comment>
<keyword evidence="3" id="KW-1185">Reference proteome</keyword>
<dbReference type="PANTHER" id="PTHR43441">
    <property type="entry name" value="RIBOSOMAL-PROTEIN-SERINE ACETYLTRANSFERASE"/>
    <property type="match status" value="1"/>
</dbReference>
<gene>
    <name evidence="2" type="ORF">JK358_15680</name>
</gene>
<dbReference type="CDD" id="cd04301">
    <property type="entry name" value="NAT_SF"/>
    <property type="match status" value="1"/>
</dbReference>
<protein>
    <submittedName>
        <fullName evidence="2">GNAT family N-acetyltransferase</fullName>
    </submittedName>
</protein>
<dbReference type="EMBL" id="JAERRJ010000005">
    <property type="protein sequence ID" value="MBL1075836.1"/>
    <property type="molecule type" value="Genomic_DNA"/>
</dbReference>